<accession>A0ABT3R8M7</accession>
<sequence>MTKLPNTVFITRKWPPAIGGMETWSLKLSEELVKLGSVRIIALPGRANGMPPTIAALLAFPIVAAWNYFRGGSAPSILHVGDMALWPVGLFARFRYGPTRVILSAHGTDVSYPKRGGMRGKLYERYLRLGARLLSKSVVIANSQATKAATETLGWRMTRVVPLATDVPRSLHDGNHNGKILFVGRLVKRKGCAWFIRNVLPELPQDTVLQVAGTVSDREERSALEAPNVEYCGSLRGEALTNAYRNAMCVIVPNIELANGEFEGFGLVATEAAAAGGVVLAARCGGLPEAVVEGRTGFLVAAGNPADWVGAIQRIGGWSEQERADYTSASVNVVREHFSWRRVALDVAQIYCEAVDEEC</sequence>
<reference evidence="2 3" key="1">
    <citation type="journal article" date="2016" name="Int. J. Syst. Evol. Microbiol.">
        <title>Labrenzia salina sp. nov., isolated from the rhizosphere of the halophyte Arthrocnemum macrostachyum.</title>
        <authorList>
            <person name="Camacho M."/>
            <person name="Redondo-Gomez S."/>
            <person name="Rodriguez-Llorente I."/>
            <person name="Rohde M."/>
            <person name="Sproer C."/>
            <person name="Schumann P."/>
            <person name="Klenk H.P."/>
            <person name="Montero-Calasanz M.D.C."/>
        </authorList>
    </citation>
    <scope>NUCLEOTIDE SEQUENCE [LARGE SCALE GENOMIC DNA]</scope>
    <source>
        <strain evidence="2 3">DSM 29163</strain>
    </source>
</reference>
<evidence type="ECO:0000313" key="3">
    <source>
        <dbReference type="Proteomes" id="UP001300261"/>
    </source>
</evidence>
<dbReference type="SUPFAM" id="SSF53756">
    <property type="entry name" value="UDP-Glycosyltransferase/glycogen phosphorylase"/>
    <property type="match status" value="1"/>
</dbReference>
<dbReference type="Pfam" id="PF13692">
    <property type="entry name" value="Glyco_trans_1_4"/>
    <property type="match status" value="1"/>
</dbReference>
<comment type="caution">
    <text evidence="2">The sequence shown here is derived from an EMBL/GenBank/DDBJ whole genome shotgun (WGS) entry which is preliminary data.</text>
</comment>
<dbReference type="InterPro" id="IPR050194">
    <property type="entry name" value="Glycosyltransferase_grp1"/>
</dbReference>
<gene>
    <name evidence="2" type="ORF">ON753_25450</name>
</gene>
<name>A0ABT3R8M7_9HYPH</name>
<dbReference type="RefSeq" id="WP_265966765.1">
    <property type="nucleotide sequence ID" value="NZ_JAPEVI010000003.1"/>
</dbReference>
<protein>
    <submittedName>
        <fullName evidence="2">Glycosyltransferase family 4 protein</fullName>
    </submittedName>
</protein>
<evidence type="ECO:0000313" key="2">
    <source>
        <dbReference type="EMBL" id="MCX2725664.1"/>
    </source>
</evidence>
<proteinExistence type="predicted"/>
<feature type="domain" description="Glycosyltransferase subfamily 4-like N-terminal" evidence="1">
    <location>
        <begin position="19"/>
        <end position="166"/>
    </location>
</feature>
<dbReference type="Proteomes" id="UP001300261">
    <property type="component" value="Unassembled WGS sequence"/>
</dbReference>
<dbReference type="PANTHER" id="PTHR45947:SF3">
    <property type="entry name" value="SULFOQUINOVOSYL TRANSFERASE SQD2"/>
    <property type="match status" value="1"/>
</dbReference>
<keyword evidence="3" id="KW-1185">Reference proteome</keyword>
<dbReference type="Pfam" id="PF13439">
    <property type="entry name" value="Glyco_transf_4"/>
    <property type="match status" value="1"/>
</dbReference>
<dbReference type="Gene3D" id="3.40.50.2000">
    <property type="entry name" value="Glycogen Phosphorylase B"/>
    <property type="match status" value="2"/>
</dbReference>
<dbReference type="CDD" id="cd03801">
    <property type="entry name" value="GT4_PimA-like"/>
    <property type="match status" value="1"/>
</dbReference>
<dbReference type="InterPro" id="IPR028098">
    <property type="entry name" value="Glyco_trans_4-like_N"/>
</dbReference>
<organism evidence="2 3">
    <name type="scientific">Roseibium salinum</name>
    <dbReference type="NCBI Taxonomy" id="1604349"/>
    <lineage>
        <taxon>Bacteria</taxon>
        <taxon>Pseudomonadati</taxon>
        <taxon>Pseudomonadota</taxon>
        <taxon>Alphaproteobacteria</taxon>
        <taxon>Hyphomicrobiales</taxon>
        <taxon>Stappiaceae</taxon>
        <taxon>Roseibium</taxon>
    </lineage>
</organism>
<evidence type="ECO:0000259" key="1">
    <source>
        <dbReference type="Pfam" id="PF13439"/>
    </source>
</evidence>
<dbReference type="EMBL" id="JAPEVI010000003">
    <property type="protein sequence ID" value="MCX2725664.1"/>
    <property type="molecule type" value="Genomic_DNA"/>
</dbReference>
<dbReference type="PANTHER" id="PTHR45947">
    <property type="entry name" value="SULFOQUINOVOSYL TRANSFERASE SQD2"/>
    <property type="match status" value="1"/>
</dbReference>